<feature type="region of interest" description="Disordered" evidence="1">
    <location>
        <begin position="248"/>
        <end position="298"/>
    </location>
</feature>
<accession>A0A485KNJ6</accession>
<feature type="region of interest" description="Disordered" evidence="1">
    <location>
        <begin position="212"/>
        <end position="233"/>
    </location>
</feature>
<evidence type="ECO:0000256" key="2">
    <source>
        <dbReference type="SAM" id="Phobius"/>
    </source>
</evidence>
<keyword evidence="2" id="KW-0472">Membrane</keyword>
<dbReference type="Proteomes" id="UP000332933">
    <property type="component" value="Unassembled WGS sequence"/>
</dbReference>
<dbReference type="EMBL" id="VJMH01005148">
    <property type="protein sequence ID" value="KAF0699910.1"/>
    <property type="molecule type" value="Genomic_DNA"/>
</dbReference>
<evidence type="ECO:0000313" key="5">
    <source>
        <dbReference type="Proteomes" id="UP000332933"/>
    </source>
</evidence>
<evidence type="ECO:0000313" key="4">
    <source>
        <dbReference type="EMBL" id="VFT86429.1"/>
    </source>
</evidence>
<keyword evidence="2" id="KW-0812">Transmembrane</keyword>
<keyword evidence="2" id="KW-1133">Transmembrane helix</keyword>
<dbReference type="AlphaFoldDB" id="A0A485KNJ6"/>
<proteinExistence type="predicted"/>
<dbReference type="EMBL" id="CAADRA010005169">
    <property type="protein sequence ID" value="VFT86429.1"/>
    <property type="molecule type" value="Genomic_DNA"/>
</dbReference>
<protein>
    <submittedName>
        <fullName evidence="4">Aste57867_9550 protein</fullName>
    </submittedName>
</protein>
<evidence type="ECO:0000313" key="3">
    <source>
        <dbReference type="EMBL" id="KAF0699910.1"/>
    </source>
</evidence>
<name>A0A485KNJ6_9STRA</name>
<gene>
    <name evidence="4" type="primary">Aste57867_9550</name>
    <name evidence="3" type="ORF">As57867_009513</name>
    <name evidence="4" type="ORF">ASTE57867_9550</name>
</gene>
<reference evidence="4 5" key="1">
    <citation type="submission" date="2019-03" db="EMBL/GenBank/DDBJ databases">
        <authorList>
            <person name="Gaulin E."/>
            <person name="Dumas B."/>
        </authorList>
    </citation>
    <scope>NUCLEOTIDE SEQUENCE [LARGE SCALE GENOMIC DNA]</scope>
    <source>
        <strain evidence="4">CBS 568.67</strain>
    </source>
</reference>
<reference evidence="3" key="2">
    <citation type="submission" date="2019-06" db="EMBL/GenBank/DDBJ databases">
        <title>Genomics analysis of Aphanomyces spp. identifies a new class of oomycete effector associated with host adaptation.</title>
        <authorList>
            <person name="Gaulin E."/>
        </authorList>
    </citation>
    <scope>NUCLEOTIDE SEQUENCE</scope>
    <source>
        <strain evidence="3">CBS 578.67</strain>
    </source>
</reference>
<feature type="transmembrane region" description="Helical" evidence="2">
    <location>
        <begin position="12"/>
        <end position="32"/>
    </location>
</feature>
<sequence>MKKPAPPDDISLAFYISGGVLLCVAIFLRIYCARRRRRYHSPLDVEQITISENIARRKRDLGRYIDTLQKQLDARKQQLEMHDRVEQVLTARQEMTDESHGDPRWKEIMERGKAMYGDEWENGKEGELPLGVLMSMHKEELLATARPNLPDELDTSDQKLKRSIERLNQATLVQHAFVLETARREKSAAVLPVNSQWKSQRRLGTSSVKQLVQPLPASPPSAPSQSGPALDAKTDCSWSKHRFARAEAIDTPARTSRTASPPSIVPQLNFSRLTPGPNIGKDPNKTIPSVKDILKSQW</sequence>
<evidence type="ECO:0000256" key="1">
    <source>
        <dbReference type="SAM" id="MobiDB-lite"/>
    </source>
</evidence>
<keyword evidence="5" id="KW-1185">Reference proteome</keyword>
<feature type="compositionally biased region" description="Polar residues" evidence="1">
    <location>
        <begin position="253"/>
        <end position="272"/>
    </location>
</feature>
<dbReference type="OrthoDB" id="78983at2759"/>
<organism evidence="4 5">
    <name type="scientific">Aphanomyces stellatus</name>
    <dbReference type="NCBI Taxonomy" id="120398"/>
    <lineage>
        <taxon>Eukaryota</taxon>
        <taxon>Sar</taxon>
        <taxon>Stramenopiles</taxon>
        <taxon>Oomycota</taxon>
        <taxon>Saprolegniomycetes</taxon>
        <taxon>Saprolegniales</taxon>
        <taxon>Verrucalvaceae</taxon>
        <taxon>Aphanomyces</taxon>
    </lineage>
</organism>